<organism evidence="1 2">
    <name type="scientific">Bradyrhizobium nanningense</name>
    <dbReference type="NCBI Taxonomy" id="1325118"/>
    <lineage>
        <taxon>Bacteria</taxon>
        <taxon>Pseudomonadati</taxon>
        <taxon>Pseudomonadota</taxon>
        <taxon>Alphaproteobacteria</taxon>
        <taxon>Hyphomicrobiales</taxon>
        <taxon>Nitrobacteraceae</taxon>
        <taxon>Bradyrhizobium</taxon>
    </lineage>
</organism>
<evidence type="ECO:0008006" key="3">
    <source>
        <dbReference type="Google" id="ProtNLM"/>
    </source>
</evidence>
<dbReference type="AlphaFoldDB" id="A0A4Q0RTN4"/>
<accession>A0A4Q0RTN4</accession>
<evidence type="ECO:0000313" key="1">
    <source>
        <dbReference type="EMBL" id="RXH22085.1"/>
    </source>
</evidence>
<comment type="caution">
    <text evidence="1">The sequence shown here is derived from an EMBL/GenBank/DDBJ whole genome shotgun (WGS) entry which is preliminary data.</text>
</comment>
<sequence length="89" mass="9705">MYRIEDVGGVEILAQICAALDRAEQLADEVARDGPMIMTKSGMREHPALKVELACRAFITRSLQRLGLNLEVVKSPGRPLSGGIGWRGD</sequence>
<dbReference type="Pfam" id="PF05119">
    <property type="entry name" value="Terminase_4"/>
    <property type="match status" value="1"/>
</dbReference>
<protein>
    <recommendedName>
        <fullName evidence="3">Terminase</fullName>
    </recommendedName>
</protein>
<gene>
    <name evidence="1" type="ORF">XH99_34345</name>
</gene>
<evidence type="ECO:0000313" key="2">
    <source>
        <dbReference type="Proteomes" id="UP000289546"/>
    </source>
</evidence>
<reference evidence="1 2" key="1">
    <citation type="submission" date="2015-04" db="EMBL/GenBank/DDBJ databases">
        <title>Comparative genomics of rhizobia nodulating Arachis hypogaea in China.</title>
        <authorList>
            <person name="Li Y."/>
        </authorList>
    </citation>
    <scope>NUCLEOTIDE SEQUENCE [LARGE SCALE GENOMIC DNA]</scope>
    <source>
        <strain evidence="1 2">CCBAU 51757</strain>
    </source>
</reference>
<proteinExistence type="predicted"/>
<keyword evidence="2" id="KW-1185">Reference proteome</keyword>
<dbReference type="EMBL" id="LBJQ01000093">
    <property type="protein sequence ID" value="RXH22085.1"/>
    <property type="molecule type" value="Genomic_DNA"/>
</dbReference>
<dbReference type="Proteomes" id="UP000289546">
    <property type="component" value="Unassembled WGS sequence"/>
</dbReference>
<dbReference type="InterPro" id="IPR006448">
    <property type="entry name" value="Phage_term_ssu_P27"/>
</dbReference>
<name>A0A4Q0RTN4_9BRAD</name>